<dbReference type="CDD" id="cd00158">
    <property type="entry name" value="RHOD"/>
    <property type="match status" value="1"/>
</dbReference>
<dbReference type="SUPFAM" id="SSF52821">
    <property type="entry name" value="Rhodanese/Cell cycle control phosphatase"/>
    <property type="match status" value="1"/>
</dbReference>
<dbReference type="Gene3D" id="3.40.250.10">
    <property type="entry name" value="Rhodanese-like domain"/>
    <property type="match status" value="1"/>
</dbReference>
<reference evidence="2 3" key="1">
    <citation type="submission" date="2013-12" db="EMBL/GenBank/DDBJ databases">
        <title>NBRP : Genome information of microbial organism related human and environment.</title>
        <authorList>
            <person name="Hattori M."/>
            <person name="Oshima K."/>
            <person name="Inaba H."/>
            <person name="Suda W."/>
            <person name="Sakamoto M."/>
            <person name="Iino T."/>
            <person name="Kitahara M."/>
            <person name="Oshida Y."/>
            <person name="Iida T."/>
            <person name="Kudo T."/>
            <person name="Itoh T."/>
            <person name="Ahmed I."/>
            <person name="Ohkuma M."/>
        </authorList>
    </citation>
    <scope>NUCLEOTIDE SEQUENCE [LARGE SCALE GENOMIC DNA]</scope>
    <source>
        <strain evidence="2 3">JCM 21738</strain>
    </source>
</reference>
<dbReference type="PROSITE" id="PS50206">
    <property type="entry name" value="RHODANESE_3"/>
    <property type="match status" value="1"/>
</dbReference>
<dbReference type="InterPro" id="IPR036873">
    <property type="entry name" value="Rhodanese-like_dom_sf"/>
</dbReference>
<feature type="domain" description="Rhodanese" evidence="1">
    <location>
        <begin position="5"/>
        <end position="51"/>
    </location>
</feature>
<proteinExistence type="predicted"/>
<evidence type="ECO:0000313" key="2">
    <source>
        <dbReference type="EMBL" id="GAE45266.1"/>
    </source>
</evidence>
<comment type="caution">
    <text evidence="2">The sequence shown here is derived from an EMBL/GenBank/DDBJ whole genome shotgun (WGS) entry which is preliminary data.</text>
</comment>
<dbReference type="eggNOG" id="COG0607">
    <property type="taxonomic scope" value="Bacteria"/>
</dbReference>
<name>W4RLR2_9BACI</name>
<dbReference type="EMBL" id="BAUW01000019">
    <property type="protein sequence ID" value="GAE45266.1"/>
    <property type="molecule type" value="Genomic_DNA"/>
</dbReference>
<dbReference type="PANTHER" id="PTHR43031">
    <property type="entry name" value="FAD-DEPENDENT OXIDOREDUCTASE"/>
    <property type="match status" value="1"/>
</dbReference>
<dbReference type="InterPro" id="IPR001763">
    <property type="entry name" value="Rhodanese-like_dom"/>
</dbReference>
<dbReference type="InterPro" id="IPR050229">
    <property type="entry name" value="GlpE_sulfurtransferase"/>
</dbReference>
<dbReference type="Proteomes" id="UP000018949">
    <property type="component" value="Unassembled WGS sequence"/>
</dbReference>
<dbReference type="Pfam" id="PF00581">
    <property type="entry name" value="Rhodanese"/>
    <property type="match status" value="1"/>
</dbReference>
<dbReference type="AlphaFoldDB" id="W4RLR2"/>
<sequence>MLSELDKEQKYLVVCRSGNRSAQASEILVENGFKNIYNMTGGMNEWKFDIEQ</sequence>
<keyword evidence="3" id="KW-1185">Reference proteome</keyword>
<evidence type="ECO:0000313" key="3">
    <source>
        <dbReference type="Proteomes" id="UP000018949"/>
    </source>
</evidence>
<organism evidence="2 3">
    <name type="scientific">Mesobacillus boroniphilus JCM 21738</name>
    <dbReference type="NCBI Taxonomy" id="1294265"/>
    <lineage>
        <taxon>Bacteria</taxon>
        <taxon>Bacillati</taxon>
        <taxon>Bacillota</taxon>
        <taxon>Bacilli</taxon>
        <taxon>Bacillales</taxon>
        <taxon>Bacillaceae</taxon>
        <taxon>Mesobacillus</taxon>
    </lineage>
</organism>
<evidence type="ECO:0000259" key="1">
    <source>
        <dbReference type="PROSITE" id="PS50206"/>
    </source>
</evidence>
<protein>
    <submittedName>
        <fullName evidence="2">Rhodanese-like domain protein</fullName>
    </submittedName>
</protein>
<gene>
    <name evidence="2" type="ORF">JCM21738_2047</name>
</gene>
<dbReference type="PANTHER" id="PTHR43031:SF17">
    <property type="entry name" value="SULFURTRANSFERASE YTWF-RELATED"/>
    <property type="match status" value="1"/>
</dbReference>
<accession>W4RLR2</accession>